<feature type="region of interest" description="Disordered" evidence="1">
    <location>
        <begin position="155"/>
        <end position="175"/>
    </location>
</feature>
<dbReference type="EMBL" id="KT212572">
    <property type="protein sequence ID" value="ANQ32486.1"/>
    <property type="molecule type" value="Genomic_DNA"/>
</dbReference>
<sequence>MPKVKNSLKSDLKLKYPPDLSVDGLLEKLRKNNPSKPGKIPNCFLIYRILWVEYLKTECTKLNLAEVSGFVSNKWKNEKPEVREFYKRLSTQAKQRYREINKSRIFIYHNKCDNTETEVGTTSSTTNNSKSEIATENSPVSTPFEITSFNSLTQQNQQNQQIQQTQQTQQTQQQQQLNLPLFSSPYDLYSSFDTSPIPNNLNFHQNCSLKETIIDSFNSLIDMINNYKTFNLTNLEDIEKFRVNLRSIINANFYAIREKLKELEIVTSSSFIGVRDNPHYDFDLTRGIQGIQPIPQEYNFNNPENYFDDIFMPLNSPANGYPNCLADNTTFSQFNNNYYLLERYKELEEKNRRTQELIKAMGVLIFGNR</sequence>
<dbReference type="SMART" id="SM00398">
    <property type="entry name" value="HMG"/>
    <property type="match status" value="1"/>
</dbReference>
<proteinExistence type="predicted"/>
<evidence type="ECO:0000313" key="3">
    <source>
        <dbReference type="EMBL" id="ANQ32486.1"/>
    </source>
</evidence>
<feature type="region of interest" description="Disordered" evidence="1">
    <location>
        <begin position="116"/>
        <end position="142"/>
    </location>
</feature>
<reference evidence="3" key="1">
    <citation type="submission" date="2015-06" db="EMBL/GenBank/DDBJ databases">
        <title>Evolution and Diversity of Sexually-Related Genes in an Arbuscular Mycorrhizal Fungi.</title>
        <authorList>
            <person name="Charron P."/>
            <person name="Marton T."/>
            <person name="Corradi N."/>
        </authorList>
    </citation>
    <scope>NUCLEOTIDE SEQUENCE</scope>
    <source>
        <strain evidence="3">A1</strain>
    </source>
</reference>
<dbReference type="AlphaFoldDB" id="A0A1B1EUK8"/>
<organism evidence="3">
    <name type="scientific">Rhizophagus irregularis</name>
    <dbReference type="NCBI Taxonomy" id="588596"/>
    <lineage>
        <taxon>Eukaryota</taxon>
        <taxon>Fungi</taxon>
        <taxon>Fungi incertae sedis</taxon>
        <taxon>Mucoromycota</taxon>
        <taxon>Glomeromycotina</taxon>
        <taxon>Glomeromycetes</taxon>
        <taxon>Glomerales</taxon>
        <taxon>Glomeraceae</taxon>
        <taxon>Rhizophagus</taxon>
    </lineage>
</organism>
<dbReference type="Pfam" id="PF00505">
    <property type="entry name" value="HMG_box"/>
    <property type="match status" value="1"/>
</dbReference>
<protein>
    <submittedName>
        <fullName evidence="3">MATA-HMG</fullName>
    </submittedName>
</protein>
<dbReference type="Gene3D" id="1.10.30.10">
    <property type="entry name" value="High mobility group box domain"/>
    <property type="match status" value="1"/>
</dbReference>
<name>A0A1B1EUK8_9GLOM</name>
<gene>
    <name evidence="3" type="primary">HMG219</name>
</gene>
<dbReference type="SUPFAM" id="SSF47095">
    <property type="entry name" value="HMG-box"/>
    <property type="match status" value="1"/>
</dbReference>
<evidence type="ECO:0000256" key="1">
    <source>
        <dbReference type="SAM" id="MobiDB-lite"/>
    </source>
</evidence>
<dbReference type="VEuPathDB" id="FungiDB:FUN_013204"/>
<dbReference type="InterPro" id="IPR009071">
    <property type="entry name" value="HMG_box_dom"/>
</dbReference>
<dbReference type="InterPro" id="IPR036910">
    <property type="entry name" value="HMG_box_dom_sf"/>
</dbReference>
<dbReference type="VEuPathDB" id="FungiDB:RhiirFUN_020271"/>
<feature type="domain" description="HMG box" evidence="2">
    <location>
        <begin position="36"/>
        <end position="106"/>
    </location>
</feature>
<feature type="compositionally biased region" description="Low complexity" evidence="1">
    <location>
        <begin position="117"/>
        <end position="132"/>
    </location>
</feature>
<evidence type="ECO:0000259" key="2">
    <source>
        <dbReference type="SMART" id="SM00398"/>
    </source>
</evidence>
<accession>A0A1B1EUK8</accession>